<accession>A0A5C4SGP4</accession>
<evidence type="ECO:0000313" key="1">
    <source>
        <dbReference type="EMBL" id="TNJ42525.1"/>
    </source>
</evidence>
<evidence type="ECO:0000313" key="2">
    <source>
        <dbReference type="Proteomes" id="UP000308713"/>
    </source>
</evidence>
<dbReference type="Proteomes" id="UP000308713">
    <property type="component" value="Unassembled WGS sequence"/>
</dbReference>
<gene>
    <name evidence="1" type="ORF">FGF67_13590</name>
</gene>
<dbReference type="AlphaFoldDB" id="A0A5C4SGP4"/>
<protein>
    <submittedName>
        <fullName evidence="1">Uncharacterized protein</fullName>
    </submittedName>
</protein>
<sequence>MSGCKSVHKENNALNVNRDNKPNILIIFPDQLRRYSACFWSESPYKGLVQGKSEPLIMKLLQWM</sequence>
<organism evidence="1 2">
    <name type="scientific">Allotamlana fucoidanivorans</name>
    <dbReference type="NCBI Taxonomy" id="2583814"/>
    <lineage>
        <taxon>Bacteria</taxon>
        <taxon>Pseudomonadati</taxon>
        <taxon>Bacteroidota</taxon>
        <taxon>Flavobacteriia</taxon>
        <taxon>Flavobacteriales</taxon>
        <taxon>Flavobacteriaceae</taxon>
        <taxon>Allotamlana</taxon>
    </lineage>
</organism>
<keyword evidence="2" id="KW-1185">Reference proteome</keyword>
<name>A0A5C4SGP4_9FLAO</name>
<dbReference type="EMBL" id="VDCS01000013">
    <property type="protein sequence ID" value="TNJ42525.1"/>
    <property type="molecule type" value="Genomic_DNA"/>
</dbReference>
<proteinExistence type="predicted"/>
<comment type="caution">
    <text evidence="1">The sequence shown here is derived from an EMBL/GenBank/DDBJ whole genome shotgun (WGS) entry which is preliminary data.</text>
</comment>
<reference evidence="1 2" key="1">
    <citation type="submission" date="2019-05" db="EMBL/GenBank/DDBJ databases">
        <title>Tamlana fucoidanivorans sp. nov., isolated from the surface of algae collected from Fujian province in China.</title>
        <authorList>
            <person name="Li J."/>
        </authorList>
    </citation>
    <scope>NUCLEOTIDE SEQUENCE [LARGE SCALE GENOMIC DNA]</scope>
    <source>
        <strain evidence="1 2">CW2-9</strain>
    </source>
</reference>